<keyword evidence="3" id="KW-1185">Reference proteome</keyword>
<reference evidence="2 3" key="1">
    <citation type="submission" date="2020-03" db="EMBL/GenBank/DDBJ databases">
        <authorList>
            <person name="Wang L."/>
            <person name="He N."/>
            <person name="Li Y."/>
            <person name="Fang Y."/>
            <person name="Zhang F."/>
        </authorList>
    </citation>
    <scope>NUCLEOTIDE SEQUENCE [LARGE SCALE GENOMIC DNA]</scope>
    <source>
        <strain evidence="2 3">36D10-4-7</strain>
    </source>
</reference>
<proteinExistence type="predicted"/>
<accession>A0ABX1CNF7</accession>
<dbReference type="Proteomes" id="UP000732399">
    <property type="component" value="Unassembled WGS sequence"/>
</dbReference>
<dbReference type="RefSeq" id="WP_168134022.1">
    <property type="nucleotide sequence ID" value="NZ_JAAVJH010000004.1"/>
</dbReference>
<dbReference type="InterPro" id="IPR046505">
    <property type="entry name" value="DUF6683"/>
</dbReference>
<evidence type="ECO:0000313" key="2">
    <source>
        <dbReference type="EMBL" id="NJR78473.1"/>
    </source>
</evidence>
<feature type="signal peptide" evidence="1">
    <location>
        <begin position="1"/>
        <end position="21"/>
    </location>
</feature>
<keyword evidence="1" id="KW-0732">Signal</keyword>
<comment type="caution">
    <text evidence="2">The sequence shown here is derived from an EMBL/GenBank/DDBJ whole genome shotgun (WGS) entry which is preliminary data.</text>
</comment>
<evidence type="ECO:0000256" key="1">
    <source>
        <dbReference type="SAM" id="SignalP"/>
    </source>
</evidence>
<feature type="chain" id="PRO_5047544090" evidence="1">
    <location>
        <begin position="22"/>
        <end position="243"/>
    </location>
</feature>
<name>A0ABX1CNF7_9SPHN</name>
<protein>
    <submittedName>
        <fullName evidence="2">Uncharacterized protein</fullName>
    </submittedName>
</protein>
<organism evidence="2 3">
    <name type="scientific">Sphingomonas corticis</name>
    <dbReference type="NCBI Taxonomy" id="2722791"/>
    <lineage>
        <taxon>Bacteria</taxon>
        <taxon>Pseudomonadati</taxon>
        <taxon>Pseudomonadota</taxon>
        <taxon>Alphaproteobacteria</taxon>
        <taxon>Sphingomonadales</taxon>
        <taxon>Sphingomonadaceae</taxon>
        <taxon>Sphingomonas</taxon>
    </lineage>
</organism>
<evidence type="ECO:0000313" key="3">
    <source>
        <dbReference type="Proteomes" id="UP000732399"/>
    </source>
</evidence>
<sequence length="243" mass="26147">MKNITKFLIGTLAMLAPSAAAQDVVMALDPTLMTGWSGVAAAGEYAKQDFGTRLSRSSARRSSLAATPARPAASLAFRPDAAVRQQVHQRVLANIRKSNPQDAAYLKKVFESGAMRQKVSSYMRRYGMSIDNVADTTALYLATAWLATRADAGDPTPAQMRGLRAQVAGTWASMPQFGNATNAMKQEIAEANVIFATFAGEFAGRAARDPKLAAVVRRNTIANVRDSYQMDLSRLNLTSAGLR</sequence>
<gene>
    <name evidence="2" type="ORF">HBH26_07740</name>
</gene>
<dbReference type="EMBL" id="JAAVJH010000004">
    <property type="protein sequence ID" value="NJR78473.1"/>
    <property type="molecule type" value="Genomic_DNA"/>
</dbReference>
<dbReference type="Pfam" id="PF20388">
    <property type="entry name" value="DUF6683"/>
    <property type="match status" value="1"/>
</dbReference>